<dbReference type="GO" id="GO:0009264">
    <property type="term" value="P:deoxyribonucleotide catabolic process"/>
    <property type="evidence" value="ECO:0007669"/>
    <property type="project" value="UniProtKB-UniRule"/>
</dbReference>
<comment type="subcellular location">
    <subcellularLocation>
        <location evidence="7">Cytoplasm</location>
    </subcellularLocation>
</comment>
<dbReference type="UniPathway" id="UPA00002">
    <property type="reaction ID" value="UER00468"/>
</dbReference>
<evidence type="ECO:0000256" key="1">
    <source>
        <dbReference type="ARBA" id="ARBA00010936"/>
    </source>
</evidence>
<evidence type="ECO:0000313" key="8">
    <source>
        <dbReference type="EMBL" id="KRN99570.1"/>
    </source>
</evidence>
<dbReference type="Pfam" id="PF01791">
    <property type="entry name" value="DeoC"/>
    <property type="match status" value="1"/>
</dbReference>
<feature type="active site" description="Proton donor/acceptor" evidence="7">
    <location>
        <position position="94"/>
    </location>
</feature>
<evidence type="ECO:0000256" key="5">
    <source>
        <dbReference type="ARBA" id="ARBA00048791"/>
    </source>
</evidence>
<dbReference type="PANTHER" id="PTHR10889:SF1">
    <property type="entry name" value="DEOXYRIBOSE-PHOSPHATE ALDOLASE"/>
    <property type="match status" value="1"/>
</dbReference>
<dbReference type="EC" id="4.1.2.4" evidence="7"/>
<keyword evidence="9" id="KW-1185">Reference proteome</keyword>
<dbReference type="STRING" id="449659.IV66_GL001575"/>
<dbReference type="GO" id="GO:0016052">
    <property type="term" value="P:carbohydrate catabolic process"/>
    <property type="evidence" value="ECO:0007669"/>
    <property type="project" value="TreeGrafter"/>
</dbReference>
<evidence type="ECO:0000256" key="3">
    <source>
        <dbReference type="ARBA" id="ARBA00023239"/>
    </source>
</evidence>
<protein>
    <recommendedName>
        <fullName evidence="7">Deoxyribose-phosphate aldolase</fullName>
        <shortName evidence="7">DERA</shortName>
        <ecNumber evidence="7">4.1.2.4</ecNumber>
    </recommendedName>
    <alternativeName>
        <fullName evidence="7">2-deoxy-D-ribose 5-phosphate aldolase</fullName>
    </alternativeName>
    <alternativeName>
        <fullName evidence="7">Phosphodeoxyriboaldolase</fullName>
        <shortName evidence="7">Deoxyriboaldolase</shortName>
    </alternativeName>
</protein>
<comment type="function">
    <text evidence="6 7">Catalyzes a reversible aldol reaction between acetaldehyde and D-glyceraldehyde 3-phosphate to generate 2-deoxy-D-ribose 5-phosphate.</text>
</comment>
<evidence type="ECO:0000256" key="6">
    <source>
        <dbReference type="ARBA" id="ARBA00056337"/>
    </source>
</evidence>
<dbReference type="PIRSF" id="PIRSF001357">
    <property type="entry name" value="DeoC"/>
    <property type="match status" value="1"/>
</dbReference>
<accession>A0A0R2LCD8</accession>
<organism evidence="8 9">
    <name type="scientific">Ligilactobacillus pobuzihii</name>
    <dbReference type="NCBI Taxonomy" id="449659"/>
    <lineage>
        <taxon>Bacteria</taxon>
        <taxon>Bacillati</taxon>
        <taxon>Bacillota</taxon>
        <taxon>Bacilli</taxon>
        <taxon>Lactobacillales</taxon>
        <taxon>Lactobacillaceae</taxon>
        <taxon>Ligilactobacillus</taxon>
    </lineage>
</organism>
<dbReference type="GO" id="GO:0005737">
    <property type="term" value="C:cytoplasm"/>
    <property type="evidence" value="ECO:0007669"/>
    <property type="project" value="UniProtKB-SubCell"/>
</dbReference>
<keyword evidence="4 7" id="KW-0704">Schiff base</keyword>
<dbReference type="FunFam" id="3.20.20.70:FF:000044">
    <property type="entry name" value="Deoxyribose-phosphate aldolase"/>
    <property type="match status" value="1"/>
</dbReference>
<proteinExistence type="inferred from homology"/>
<dbReference type="InterPro" id="IPR011343">
    <property type="entry name" value="DeoC"/>
</dbReference>
<dbReference type="PANTHER" id="PTHR10889">
    <property type="entry name" value="DEOXYRIBOSE-PHOSPHATE ALDOLASE"/>
    <property type="match status" value="1"/>
</dbReference>
<dbReference type="SMART" id="SM01133">
    <property type="entry name" value="DeoC"/>
    <property type="match status" value="1"/>
</dbReference>
<reference evidence="8 9" key="1">
    <citation type="journal article" date="2015" name="Genome Announc.">
        <title>Expanding the biotechnology potential of lactobacilli through comparative genomics of 213 strains and associated genera.</title>
        <authorList>
            <person name="Sun Z."/>
            <person name="Harris H.M."/>
            <person name="McCann A."/>
            <person name="Guo C."/>
            <person name="Argimon S."/>
            <person name="Zhang W."/>
            <person name="Yang X."/>
            <person name="Jeffery I.B."/>
            <person name="Cooney J.C."/>
            <person name="Kagawa T.F."/>
            <person name="Liu W."/>
            <person name="Song Y."/>
            <person name="Salvetti E."/>
            <person name="Wrobel A."/>
            <person name="Rasinkangas P."/>
            <person name="Parkhill J."/>
            <person name="Rea M.C."/>
            <person name="O'Sullivan O."/>
            <person name="Ritari J."/>
            <person name="Douillard F.P."/>
            <person name="Paul Ross R."/>
            <person name="Yang R."/>
            <person name="Briner A.E."/>
            <person name="Felis G.E."/>
            <person name="de Vos W.M."/>
            <person name="Barrangou R."/>
            <person name="Klaenhammer T.R."/>
            <person name="Caufield P.W."/>
            <person name="Cui Y."/>
            <person name="Zhang H."/>
            <person name="O'Toole P.W."/>
        </authorList>
    </citation>
    <scope>NUCLEOTIDE SEQUENCE [LARGE SCALE GENOMIC DNA]</scope>
    <source>
        <strain evidence="8 9">NBRC 103219</strain>
    </source>
</reference>
<dbReference type="HAMAP" id="MF_00114">
    <property type="entry name" value="DeoC_type1"/>
    <property type="match status" value="1"/>
</dbReference>
<dbReference type="SUPFAM" id="SSF51569">
    <property type="entry name" value="Aldolase"/>
    <property type="match status" value="1"/>
</dbReference>
<dbReference type="AlphaFoldDB" id="A0A0R2LCD8"/>
<evidence type="ECO:0000313" key="9">
    <source>
        <dbReference type="Proteomes" id="UP000051886"/>
    </source>
</evidence>
<dbReference type="PATRIC" id="fig|449659.4.peg.1603"/>
<dbReference type="CDD" id="cd00959">
    <property type="entry name" value="DeoC"/>
    <property type="match status" value="1"/>
</dbReference>
<gene>
    <name evidence="7" type="primary">deoC</name>
    <name evidence="8" type="ORF">IV66_GL001575</name>
</gene>
<sequence>MKLNGKELSKYMDHTMLQADASKDDILKVISEAKEYDTASVCVNSYWADLVHENLKDTDIKTVCVVGFPLGAMSTKAKVCEAKISMDDGADEIDMVLNIGELKQGNTEAVVQDISAVAKEVHQNSKILKVIIENALLTESEKKTAVKLTIDGKADFVKTSTGFSTSGATVEDVKLMRKTAGNKIQIKAAGGIHSLDDAVNLINAGADRLGVSGSVKILEEAKASD</sequence>
<dbReference type="InterPro" id="IPR028581">
    <property type="entry name" value="DeoC_typeI"/>
</dbReference>
<evidence type="ECO:0000256" key="7">
    <source>
        <dbReference type="HAMAP-Rule" id="MF_00114"/>
    </source>
</evidence>
<dbReference type="OrthoDB" id="9778711at2"/>
<name>A0A0R2LCD8_9LACO</name>
<dbReference type="InterPro" id="IPR002915">
    <property type="entry name" value="DeoC/FbaB/LacD_aldolase"/>
</dbReference>
<comment type="similarity">
    <text evidence="1 7">Belongs to the DeoC/FbaB aldolase family. DeoC type 1 subfamily.</text>
</comment>
<evidence type="ECO:0000256" key="4">
    <source>
        <dbReference type="ARBA" id="ARBA00023270"/>
    </source>
</evidence>
<dbReference type="InterPro" id="IPR013785">
    <property type="entry name" value="Aldolase_TIM"/>
</dbReference>
<feature type="active site" description="Schiff-base intermediate with acetaldehyde" evidence="7">
    <location>
        <position position="158"/>
    </location>
</feature>
<dbReference type="Proteomes" id="UP000051886">
    <property type="component" value="Unassembled WGS sequence"/>
</dbReference>
<feature type="active site" description="Proton donor/acceptor" evidence="7">
    <location>
        <position position="187"/>
    </location>
</feature>
<comment type="caution">
    <text evidence="8">The sequence shown here is derived from an EMBL/GenBank/DDBJ whole genome shotgun (WGS) entry which is preliminary data.</text>
</comment>
<keyword evidence="2 7" id="KW-0963">Cytoplasm</keyword>
<dbReference type="NCBIfam" id="TIGR00126">
    <property type="entry name" value="deoC"/>
    <property type="match status" value="1"/>
</dbReference>
<dbReference type="RefSeq" id="WP_017868725.1">
    <property type="nucleotide sequence ID" value="NZ_BJYB01000012.1"/>
</dbReference>
<keyword evidence="3 7" id="KW-0456">Lyase</keyword>
<dbReference type="GO" id="GO:0006018">
    <property type="term" value="P:2-deoxyribose 1-phosphate catabolic process"/>
    <property type="evidence" value="ECO:0007669"/>
    <property type="project" value="UniProtKB-UniRule"/>
</dbReference>
<dbReference type="GO" id="GO:0004139">
    <property type="term" value="F:deoxyribose-phosphate aldolase activity"/>
    <property type="evidence" value="ECO:0007669"/>
    <property type="project" value="UniProtKB-UniRule"/>
</dbReference>
<evidence type="ECO:0000256" key="2">
    <source>
        <dbReference type="ARBA" id="ARBA00022490"/>
    </source>
</evidence>
<dbReference type="EMBL" id="JQCN01000031">
    <property type="protein sequence ID" value="KRN99570.1"/>
    <property type="molecule type" value="Genomic_DNA"/>
</dbReference>
<comment type="pathway">
    <text evidence="7">Carbohydrate degradation; 2-deoxy-D-ribose 1-phosphate degradation; D-glyceraldehyde 3-phosphate and acetaldehyde from 2-deoxy-alpha-D-ribose 1-phosphate: step 2/2.</text>
</comment>
<comment type="catalytic activity">
    <reaction evidence="5 7">
        <text>2-deoxy-D-ribose 5-phosphate = D-glyceraldehyde 3-phosphate + acetaldehyde</text>
        <dbReference type="Rhea" id="RHEA:12821"/>
        <dbReference type="ChEBI" id="CHEBI:15343"/>
        <dbReference type="ChEBI" id="CHEBI:59776"/>
        <dbReference type="ChEBI" id="CHEBI:62877"/>
        <dbReference type="EC" id="4.1.2.4"/>
    </reaction>
</comment>
<dbReference type="Gene3D" id="3.20.20.70">
    <property type="entry name" value="Aldolase class I"/>
    <property type="match status" value="1"/>
</dbReference>